<organism evidence="1 2">
    <name type="scientific">Dioscorea alata</name>
    <name type="common">Purple yam</name>
    <dbReference type="NCBI Taxonomy" id="55571"/>
    <lineage>
        <taxon>Eukaryota</taxon>
        <taxon>Viridiplantae</taxon>
        <taxon>Streptophyta</taxon>
        <taxon>Embryophyta</taxon>
        <taxon>Tracheophyta</taxon>
        <taxon>Spermatophyta</taxon>
        <taxon>Magnoliopsida</taxon>
        <taxon>Liliopsida</taxon>
        <taxon>Dioscoreales</taxon>
        <taxon>Dioscoreaceae</taxon>
        <taxon>Dioscorea</taxon>
    </lineage>
</organism>
<dbReference type="Proteomes" id="UP000827976">
    <property type="component" value="Chromosome 19"/>
</dbReference>
<reference evidence="2" key="1">
    <citation type="journal article" date="2022" name="Nat. Commun.">
        <title>Chromosome evolution and the genetic basis of agronomically important traits in greater yam.</title>
        <authorList>
            <person name="Bredeson J.V."/>
            <person name="Lyons J.B."/>
            <person name="Oniyinde I.O."/>
            <person name="Okereke N.R."/>
            <person name="Kolade O."/>
            <person name="Nnabue I."/>
            <person name="Nwadili C.O."/>
            <person name="Hribova E."/>
            <person name="Parker M."/>
            <person name="Nwogha J."/>
            <person name="Shu S."/>
            <person name="Carlson J."/>
            <person name="Kariba R."/>
            <person name="Muthemba S."/>
            <person name="Knop K."/>
            <person name="Barton G.J."/>
            <person name="Sherwood A.V."/>
            <person name="Lopez-Montes A."/>
            <person name="Asiedu R."/>
            <person name="Jamnadass R."/>
            <person name="Muchugi A."/>
            <person name="Goodstein D."/>
            <person name="Egesi C.N."/>
            <person name="Featherston J."/>
            <person name="Asfaw A."/>
            <person name="Simpson G.G."/>
            <person name="Dolezel J."/>
            <person name="Hendre P.S."/>
            <person name="Van Deynze A."/>
            <person name="Kumar P.L."/>
            <person name="Obidiegwu J.E."/>
            <person name="Bhattacharjee R."/>
            <person name="Rokhsar D.S."/>
        </authorList>
    </citation>
    <scope>NUCLEOTIDE SEQUENCE [LARGE SCALE GENOMIC DNA]</scope>
    <source>
        <strain evidence="2">cv. TDa95/00328</strain>
    </source>
</reference>
<evidence type="ECO:0000313" key="2">
    <source>
        <dbReference type="Proteomes" id="UP000827976"/>
    </source>
</evidence>
<dbReference type="EMBL" id="CM037029">
    <property type="protein sequence ID" value="KAH7653554.1"/>
    <property type="molecule type" value="Genomic_DNA"/>
</dbReference>
<protein>
    <submittedName>
        <fullName evidence="1">Myb-like domain-containing protein</fullName>
    </submittedName>
</protein>
<keyword evidence="2" id="KW-1185">Reference proteome</keyword>
<gene>
    <name evidence="1" type="ORF">IHE45_19G087400</name>
</gene>
<proteinExistence type="predicted"/>
<name>A0ACB7TZP8_DIOAL</name>
<accession>A0ACB7TZP8</accession>
<comment type="caution">
    <text evidence="1">The sequence shown here is derived from an EMBL/GenBank/DDBJ whole genome shotgun (WGS) entry which is preliminary data.</text>
</comment>
<sequence length="337" mass="37397">MSDPSSSTNIPPSAIVVLSEPPSSPPPPPAAAPPSLSRDYRKGNWTLHETLILINAKRLDDERRSRPSSPSPSPRSADLRWKWVENFCWKNGCLRSQNQCNDKWDNLLRDYKKVRDYQARISSSSLHTSTATTATTNNNASSSSSSSLSYWSMDKHLRKDLNLPSNLSSEVFEALNDVLSRRNSLRSSSNPSPSPLSSRLPPPPLPPPPPPPPPPASPLPQPQPQPQLQPQPSVSGELSESSETAVNEPEGKRRRRGRGMLQGARVLARALLECEDRRDKRHRELVELEERRLRMEADRTEMSRQGFAGLVSAVNNLSGAIHSLVSHHLHHSTSGQR</sequence>
<evidence type="ECO:0000313" key="1">
    <source>
        <dbReference type="EMBL" id="KAH7653554.1"/>
    </source>
</evidence>